<dbReference type="AlphaFoldDB" id="A0A8C1KD25"/>
<proteinExistence type="predicted"/>
<dbReference type="InterPro" id="IPR035937">
    <property type="entry name" value="FPG_N"/>
</dbReference>
<name>A0A8C1KD25_CYPCA</name>
<evidence type="ECO:0000313" key="2">
    <source>
        <dbReference type="Proteomes" id="UP000694427"/>
    </source>
</evidence>
<dbReference type="Gene3D" id="3.20.190.10">
    <property type="entry name" value="MutM-like, N-terminal"/>
    <property type="match status" value="1"/>
</dbReference>
<accession>A0A8C1KD25</accession>
<sequence>MPEGPELHLASLYVNKMCEGLVFSGAVEKSEVNKNPEVPFCCDAYCIKAHSRGKEIRLTLTPFENDGHGSIPLYCKGAVIFTITQHHIFGKTVSFQ</sequence>
<keyword evidence="2" id="KW-1185">Reference proteome</keyword>
<dbReference type="SUPFAM" id="SSF81624">
    <property type="entry name" value="N-terminal domain of MutM-like DNA repair proteins"/>
    <property type="match status" value="1"/>
</dbReference>
<dbReference type="Proteomes" id="UP000694427">
    <property type="component" value="Unplaced"/>
</dbReference>
<organism evidence="1 2">
    <name type="scientific">Cyprinus carpio</name>
    <name type="common">Common carp</name>
    <dbReference type="NCBI Taxonomy" id="7962"/>
    <lineage>
        <taxon>Eukaryota</taxon>
        <taxon>Metazoa</taxon>
        <taxon>Chordata</taxon>
        <taxon>Craniata</taxon>
        <taxon>Vertebrata</taxon>
        <taxon>Euteleostomi</taxon>
        <taxon>Actinopterygii</taxon>
        <taxon>Neopterygii</taxon>
        <taxon>Teleostei</taxon>
        <taxon>Ostariophysi</taxon>
        <taxon>Cypriniformes</taxon>
        <taxon>Cyprinidae</taxon>
        <taxon>Cyprininae</taxon>
        <taxon>Cyprinus</taxon>
    </lineage>
</organism>
<protein>
    <submittedName>
        <fullName evidence="1">Uncharacterized protein</fullName>
    </submittedName>
</protein>
<reference evidence="1" key="1">
    <citation type="submission" date="2025-08" db="UniProtKB">
        <authorList>
            <consortium name="Ensembl"/>
        </authorList>
    </citation>
    <scope>IDENTIFICATION</scope>
</reference>
<reference evidence="1" key="2">
    <citation type="submission" date="2025-09" db="UniProtKB">
        <authorList>
            <consortium name="Ensembl"/>
        </authorList>
    </citation>
    <scope>IDENTIFICATION</scope>
</reference>
<dbReference type="Ensembl" id="ENSCCRT00010049916.1">
    <property type="protein sequence ID" value="ENSCCRP00010045549.1"/>
    <property type="gene ID" value="ENSCCRG00010019312.1"/>
</dbReference>
<evidence type="ECO:0000313" key="1">
    <source>
        <dbReference type="Ensembl" id="ENSCCRP00010045549.1"/>
    </source>
</evidence>